<evidence type="ECO:0000313" key="2">
    <source>
        <dbReference type="EMBL" id="KAJ7695123.1"/>
    </source>
</evidence>
<feature type="transmembrane region" description="Helical" evidence="1">
    <location>
        <begin position="193"/>
        <end position="213"/>
    </location>
</feature>
<evidence type="ECO:0000256" key="1">
    <source>
        <dbReference type="SAM" id="Phobius"/>
    </source>
</evidence>
<protein>
    <submittedName>
        <fullName evidence="2">Uncharacterized protein</fullName>
    </submittedName>
</protein>
<keyword evidence="1" id="KW-1133">Transmembrane helix</keyword>
<feature type="transmembrane region" description="Helical" evidence="1">
    <location>
        <begin position="82"/>
        <end position="101"/>
    </location>
</feature>
<feature type="transmembrane region" description="Helical" evidence="1">
    <location>
        <begin position="276"/>
        <end position="291"/>
    </location>
</feature>
<feature type="transmembrane region" description="Helical" evidence="1">
    <location>
        <begin position="311"/>
        <end position="331"/>
    </location>
</feature>
<dbReference type="AlphaFoldDB" id="A0AAD7DQD5"/>
<keyword evidence="1" id="KW-0812">Transmembrane</keyword>
<dbReference type="Proteomes" id="UP001221757">
    <property type="component" value="Unassembled WGS sequence"/>
</dbReference>
<dbReference type="EMBL" id="JARKIE010000039">
    <property type="protein sequence ID" value="KAJ7695123.1"/>
    <property type="molecule type" value="Genomic_DNA"/>
</dbReference>
<name>A0AAD7DQD5_MYCRO</name>
<keyword evidence="1" id="KW-0472">Membrane</keyword>
<organism evidence="2 3">
    <name type="scientific">Mycena rosella</name>
    <name type="common">Pink bonnet</name>
    <name type="synonym">Agaricus rosellus</name>
    <dbReference type="NCBI Taxonomy" id="1033263"/>
    <lineage>
        <taxon>Eukaryota</taxon>
        <taxon>Fungi</taxon>
        <taxon>Dikarya</taxon>
        <taxon>Basidiomycota</taxon>
        <taxon>Agaricomycotina</taxon>
        <taxon>Agaricomycetes</taxon>
        <taxon>Agaricomycetidae</taxon>
        <taxon>Agaricales</taxon>
        <taxon>Marasmiineae</taxon>
        <taxon>Mycenaceae</taxon>
        <taxon>Mycena</taxon>
    </lineage>
</organism>
<feature type="transmembrane region" description="Helical" evidence="1">
    <location>
        <begin position="163"/>
        <end position="181"/>
    </location>
</feature>
<proteinExistence type="predicted"/>
<reference evidence="2" key="1">
    <citation type="submission" date="2023-03" db="EMBL/GenBank/DDBJ databases">
        <title>Massive genome expansion in bonnet fungi (Mycena s.s.) driven by repeated elements and novel gene families across ecological guilds.</title>
        <authorList>
            <consortium name="Lawrence Berkeley National Laboratory"/>
            <person name="Harder C.B."/>
            <person name="Miyauchi S."/>
            <person name="Viragh M."/>
            <person name="Kuo A."/>
            <person name="Thoen E."/>
            <person name="Andreopoulos B."/>
            <person name="Lu D."/>
            <person name="Skrede I."/>
            <person name="Drula E."/>
            <person name="Henrissat B."/>
            <person name="Morin E."/>
            <person name="Kohler A."/>
            <person name="Barry K."/>
            <person name="LaButti K."/>
            <person name="Morin E."/>
            <person name="Salamov A."/>
            <person name="Lipzen A."/>
            <person name="Mereny Z."/>
            <person name="Hegedus B."/>
            <person name="Baldrian P."/>
            <person name="Stursova M."/>
            <person name="Weitz H."/>
            <person name="Taylor A."/>
            <person name="Grigoriev I.V."/>
            <person name="Nagy L.G."/>
            <person name="Martin F."/>
            <person name="Kauserud H."/>
        </authorList>
    </citation>
    <scope>NUCLEOTIDE SEQUENCE</scope>
    <source>
        <strain evidence="2">CBHHK067</strain>
    </source>
</reference>
<sequence length="352" mass="39376">MSDSDNIPESSTAIEIRVQLPPQTPVPPYTVKFRGRTPIAQLESGNPEPEAASPGLWHRILSSGVLPQILDILKYMLSLGSFLVLIVLACLSAVCTNVFLFRRPLAYASEFAPILEQARKCRDEASPVLCARSQRSAGAPLPDSVVELGASWSTYLEDKRRDWLSSTVLAGFLSGFIFVALQVADKSDPASRVLAYMTFVAMFFCLMVNQNLLPRYLDNKRANDIHYTHHWLEHADAEMSSTWNIYVLLSMSSVSTWWQVRLYITKPRTMFTTPNRVILFSGTTFASVYYHDTKSTGSSEDIVLLSFRNMVAARVAMATYIGVLALCLICMQATLKRYGKAVEHKHVYTAQL</sequence>
<evidence type="ECO:0000313" key="3">
    <source>
        <dbReference type="Proteomes" id="UP001221757"/>
    </source>
</evidence>
<keyword evidence="3" id="KW-1185">Reference proteome</keyword>
<accession>A0AAD7DQD5</accession>
<comment type="caution">
    <text evidence="2">The sequence shown here is derived from an EMBL/GenBank/DDBJ whole genome shotgun (WGS) entry which is preliminary data.</text>
</comment>
<gene>
    <name evidence="2" type="ORF">B0H17DRAFT_1272935</name>
</gene>